<dbReference type="WBParaSite" id="L893_g3233.t1">
    <property type="protein sequence ID" value="L893_g3233.t1"/>
    <property type="gene ID" value="L893_g3233"/>
</dbReference>
<feature type="region of interest" description="Disordered" evidence="1">
    <location>
        <begin position="337"/>
        <end position="369"/>
    </location>
</feature>
<organism evidence="2 3">
    <name type="scientific">Steinernema glaseri</name>
    <dbReference type="NCBI Taxonomy" id="37863"/>
    <lineage>
        <taxon>Eukaryota</taxon>
        <taxon>Metazoa</taxon>
        <taxon>Ecdysozoa</taxon>
        <taxon>Nematoda</taxon>
        <taxon>Chromadorea</taxon>
        <taxon>Rhabditida</taxon>
        <taxon>Tylenchina</taxon>
        <taxon>Panagrolaimomorpha</taxon>
        <taxon>Strongyloidoidea</taxon>
        <taxon>Steinernematidae</taxon>
        <taxon>Steinernema</taxon>
    </lineage>
</organism>
<reference evidence="3" key="1">
    <citation type="submission" date="2016-11" db="UniProtKB">
        <authorList>
            <consortium name="WormBaseParasite"/>
        </authorList>
    </citation>
    <scope>IDENTIFICATION</scope>
</reference>
<feature type="region of interest" description="Disordered" evidence="1">
    <location>
        <begin position="432"/>
        <end position="453"/>
    </location>
</feature>
<feature type="compositionally biased region" description="Polar residues" evidence="1">
    <location>
        <begin position="649"/>
        <end position="662"/>
    </location>
</feature>
<evidence type="ECO:0000256" key="1">
    <source>
        <dbReference type="SAM" id="MobiDB-lite"/>
    </source>
</evidence>
<proteinExistence type="predicted"/>
<accession>A0A1I8A2E9</accession>
<protein>
    <submittedName>
        <fullName evidence="3">ATP-dependent DNA helicase</fullName>
    </submittedName>
</protein>
<dbReference type="Gene3D" id="3.40.50.11960">
    <property type="match status" value="1"/>
</dbReference>
<dbReference type="Proteomes" id="UP000095287">
    <property type="component" value="Unplaced"/>
</dbReference>
<keyword evidence="2" id="KW-1185">Reference proteome</keyword>
<name>A0A1I8A2E9_9BILA</name>
<feature type="region of interest" description="Disordered" evidence="1">
    <location>
        <begin position="649"/>
        <end position="672"/>
    </location>
</feature>
<evidence type="ECO:0000313" key="2">
    <source>
        <dbReference type="Proteomes" id="UP000095287"/>
    </source>
</evidence>
<feature type="compositionally biased region" description="Polar residues" evidence="1">
    <location>
        <begin position="442"/>
        <end position="453"/>
    </location>
</feature>
<sequence length="672" mass="75137">MFQKGYLIGFSRHRRDLIVIFLSMKADWACLCYSGSVALLDLQLAVDLPIRCKVLSNKSVRHSLCLYSVWILSGCVWKFYFRSLAKVLQKCAITVDSQPNPQGPRSYLKCRTLSLWQAVIPAGPVATFARFKKLVYAAIATRMLGMINNEYGIFVLVGDADSQVLNGLRNIQVITNMPVAKIPKAAGGKKAKKKGDDDDLNCRLLGNLKNKYYQAVYNIYKMDKFQAAVNWLGKGEKKEAIRAVAFVLPPDYAQTVDLEEMNASVNKIPEADKILIVDHLAEQADNLSLWCARNGFELIEMNPLEASKNDYIEYRENYGAKRLDEVLQTADWPNKMKVEKRKSPEQLDKKEEENAHEFKPIQAEKEETNGQLDLGDADELVDFIMTDIPMPKETRFRTIVDPSISKVLKHELDLVKDQVYSLTNAENKLHYDSPHYSETRLPPNSSGPVTSTAEIENSTSVVFSTANEIRASSCAQTLRESSSYSETKTRDSYLVNNGNQVAQASILITQKGVMRPQRERQETRIYMEVDTSTSTTPNEKYLDMTSVTSEEISKWKEGQAAAEERKKPLSRHEYFAKLEEDYDKNDASGVSGLINSVSADEAAASLDFSTYLGNVEQVREALQGQQRQQRADTAGAVAAAIFNSITLTADTDSSSGLNGDSTTLDKDSSQEA</sequence>
<evidence type="ECO:0000313" key="3">
    <source>
        <dbReference type="WBParaSite" id="L893_g3233.t1"/>
    </source>
</evidence>
<dbReference type="AlphaFoldDB" id="A0A1I8A2E9"/>
<feature type="compositionally biased region" description="Basic and acidic residues" evidence="1">
    <location>
        <begin position="663"/>
        <end position="672"/>
    </location>
</feature>
<feature type="compositionally biased region" description="Basic and acidic residues" evidence="1">
    <location>
        <begin position="337"/>
        <end position="368"/>
    </location>
</feature>